<dbReference type="GeneID" id="55594958"/>
<reference evidence="3 4" key="1">
    <citation type="submission" date="2020-05" db="EMBL/GenBank/DDBJ databases">
        <title>Halorubrum RHB-C sp.nov., an extremely halophilic archaeon isolated from solar salt farm.</title>
        <authorList>
            <person name="Ho H."/>
            <person name="Danganan R.E."/>
            <person name="Dedeles G.R."/>
            <person name="Kim S.-G."/>
        </authorList>
    </citation>
    <scope>NUCLEOTIDE SEQUENCE [LARGE SCALE GENOMIC DNA]</scope>
    <source>
        <strain evidence="3 4">RHB-C</strain>
    </source>
</reference>
<protein>
    <submittedName>
        <fullName evidence="3">HAD family hydrolase</fullName>
    </submittedName>
</protein>
<evidence type="ECO:0000256" key="2">
    <source>
        <dbReference type="SAM" id="MobiDB-lite"/>
    </source>
</evidence>
<dbReference type="AlphaFoldDB" id="A0A7D4C0U2"/>
<dbReference type="PANTHER" id="PTHR43434:SF1">
    <property type="entry name" value="PHOSPHOGLYCOLATE PHOSPHATASE"/>
    <property type="match status" value="1"/>
</dbReference>
<dbReference type="RefSeq" id="WP_173229704.1">
    <property type="nucleotide sequence ID" value="NZ_CP053941.1"/>
</dbReference>
<dbReference type="SUPFAM" id="SSF56784">
    <property type="entry name" value="HAD-like"/>
    <property type="match status" value="1"/>
</dbReference>
<gene>
    <name evidence="3" type="ORF">HPS36_08110</name>
</gene>
<keyword evidence="3" id="KW-0378">Hydrolase</keyword>
<dbReference type="InterPro" id="IPR036412">
    <property type="entry name" value="HAD-like_sf"/>
</dbReference>
<dbReference type="NCBIfam" id="TIGR01549">
    <property type="entry name" value="HAD-SF-IA-v1"/>
    <property type="match status" value="1"/>
</dbReference>
<evidence type="ECO:0000313" key="4">
    <source>
        <dbReference type="Proteomes" id="UP000505020"/>
    </source>
</evidence>
<dbReference type="InterPro" id="IPR023214">
    <property type="entry name" value="HAD_sf"/>
</dbReference>
<dbReference type="SFLD" id="SFLDG01129">
    <property type="entry name" value="C1.5:_HAD__Beta-PGM__Phosphata"/>
    <property type="match status" value="1"/>
</dbReference>
<comment type="similarity">
    <text evidence="1">Belongs to the HAD-like hydrolase superfamily.</text>
</comment>
<keyword evidence="4" id="KW-1185">Reference proteome</keyword>
<feature type="region of interest" description="Disordered" evidence="2">
    <location>
        <begin position="218"/>
        <end position="255"/>
    </location>
</feature>
<dbReference type="Pfam" id="PF00702">
    <property type="entry name" value="Hydrolase"/>
    <property type="match status" value="1"/>
</dbReference>
<evidence type="ECO:0000256" key="1">
    <source>
        <dbReference type="ARBA" id="ARBA00007958"/>
    </source>
</evidence>
<dbReference type="GO" id="GO:0008967">
    <property type="term" value="F:phosphoglycolate phosphatase activity"/>
    <property type="evidence" value="ECO:0007669"/>
    <property type="project" value="TreeGrafter"/>
</dbReference>
<dbReference type="SFLD" id="SFLDS00003">
    <property type="entry name" value="Haloacid_Dehalogenase"/>
    <property type="match status" value="1"/>
</dbReference>
<dbReference type="EMBL" id="CP053941">
    <property type="protein sequence ID" value="QKG92816.1"/>
    <property type="molecule type" value="Genomic_DNA"/>
</dbReference>
<dbReference type="InterPro" id="IPR006439">
    <property type="entry name" value="HAD-SF_hydro_IA"/>
</dbReference>
<organism evidence="3 4">
    <name type="scientific">Halorubrum salinarum</name>
    <dbReference type="NCBI Taxonomy" id="2739057"/>
    <lineage>
        <taxon>Archaea</taxon>
        <taxon>Methanobacteriati</taxon>
        <taxon>Methanobacteriota</taxon>
        <taxon>Stenosarchaea group</taxon>
        <taxon>Halobacteria</taxon>
        <taxon>Halobacteriales</taxon>
        <taxon>Haloferacaceae</taxon>
        <taxon>Halorubrum</taxon>
    </lineage>
</organism>
<dbReference type="PANTHER" id="PTHR43434">
    <property type="entry name" value="PHOSPHOGLYCOLATE PHOSPHATASE"/>
    <property type="match status" value="1"/>
</dbReference>
<dbReference type="Gene3D" id="3.40.50.1000">
    <property type="entry name" value="HAD superfamily/HAD-like"/>
    <property type="match status" value="1"/>
</dbReference>
<dbReference type="InterPro" id="IPR050155">
    <property type="entry name" value="HAD-like_hydrolase_sf"/>
</dbReference>
<dbReference type="Proteomes" id="UP000505020">
    <property type="component" value="Chromosome"/>
</dbReference>
<evidence type="ECO:0000313" key="3">
    <source>
        <dbReference type="EMBL" id="QKG92816.1"/>
    </source>
</evidence>
<dbReference type="GO" id="GO:0006281">
    <property type="term" value="P:DNA repair"/>
    <property type="evidence" value="ECO:0007669"/>
    <property type="project" value="TreeGrafter"/>
</dbReference>
<proteinExistence type="inferred from homology"/>
<name>A0A7D4C0U2_9EURY</name>
<dbReference type="KEGG" id="hsai:HPS36_08110"/>
<accession>A0A7D4C0U2</accession>
<sequence>MSPPRPDGYETVLFDMDGVVLEGRETAPVVRSRALDDVLADRDVTVSPARRESLARPAYDDAFRAACEGLGLDPARLFREREERSATRAVERLAAGMRRLHRDVTVFDALADRATLGLVSNNYHPTVEFVVDHFRLDEFAFVRGRDPGPDGYGRRKPDPHYLNEALDALDATDAIYVGDRATDVIAADRAGIDSAFMRRDHNADRDLDVEPTAEIESLRELLPLAGGSSPDPSATPSARPADSPNSDADRGRPSE</sequence>